<evidence type="ECO:0000313" key="4">
    <source>
        <dbReference type="EMBL" id="PPC76191.1"/>
    </source>
</evidence>
<dbReference type="InterPro" id="IPR013360">
    <property type="entry name" value="Pilus_4_PilW"/>
</dbReference>
<gene>
    <name evidence="4" type="ORF">C4K68_16265</name>
</gene>
<feature type="repeat" description="TPR" evidence="3">
    <location>
        <begin position="144"/>
        <end position="177"/>
    </location>
</feature>
<dbReference type="PANTHER" id="PTHR44858:SF1">
    <property type="entry name" value="UDP-N-ACETYLGLUCOSAMINE--PEPTIDE N-ACETYLGLUCOSAMINYLTRANSFERASE SPINDLY-RELATED"/>
    <property type="match status" value="1"/>
</dbReference>
<dbReference type="Pfam" id="PF13181">
    <property type="entry name" value="TPR_8"/>
    <property type="match status" value="1"/>
</dbReference>
<dbReference type="Proteomes" id="UP000238196">
    <property type="component" value="Unassembled WGS sequence"/>
</dbReference>
<dbReference type="PROSITE" id="PS50293">
    <property type="entry name" value="TPR_REGION"/>
    <property type="match status" value="1"/>
</dbReference>
<dbReference type="SUPFAM" id="SSF48452">
    <property type="entry name" value="TPR-like"/>
    <property type="match status" value="1"/>
</dbReference>
<keyword evidence="1" id="KW-0677">Repeat</keyword>
<dbReference type="PROSITE" id="PS51257">
    <property type="entry name" value="PROKAR_LIPOPROTEIN"/>
    <property type="match status" value="1"/>
</dbReference>
<dbReference type="NCBIfam" id="TIGR02521">
    <property type="entry name" value="type_IV_pilW"/>
    <property type="match status" value="1"/>
</dbReference>
<dbReference type="Gene3D" id="1.25.40.10">
    <property type="entry name" value="Tetratricopeptide repeat domain"/>
    <property type="match status" value="1"/>
</dbReference>
<reference evidence="4 5" key="1">
    <citation type="submission" date="2018-02" db="EMBL/GenBank/DDBJ databases">
        <title>novel marine gammaproteobacteria from coastal saline agro ecosystem.</title>
        <authorList>
            <person name="Krishnan R."/>
            <person name="Ramesh Kumar N."/>
        </authorList>
    </citation>
    <scope>NUCLEOTIDE SEQUENCE [LARGE SCALE GENOMIC DNA]</scope>
    <source>
        <strain evidence="4 5">228</strain>
    </source>
</reference>
<name>A0A2S5KMZ8_9PROT</name>
<comment type="caution">
    <text evidence="4">The sequence shown here is derived from an EMBL/GenBank/DDBJ whole genome shotgun (WGS) entry which is preliminary data.</text>
</comment>
<dbReference type="OrthoDB" id="5297236at2"/>
<dbReference type="EMBL" id="PRLP01000055">
    <property type="protein sequence ID" value="PPC76191.1"/>
    <property type="molecule type" value="Genomic_DNA"/>
</dbReference>
<dbReference type="SMART" id="SM00028">
    <property type="entry name" value="TPR"/>
    <property type="match status" value="3"/>
</dbReference>
<feature type="repeat" description="TPR" evidence="3">
    <location>
        <begin position="40"/>
        <end position="73"/>
    </location>
</feature>
<dbReference type="Pfam" id="PF13432">
    <property type="entry name" value="TPR_16"/>
    <property type="match status" value="1"/>
</dbReference>
<evidence type="ECO:0000256" key="1">
    <source>
        <dbReference type="ARBA" id="ARBA00022737"/>
    </source>
</evidence>
<evidence type="ECO:0000256" key="3">
    <source>
        <dbReference type="PROSITE-ProRule" id="PRU00339"/>
    </source>
</evidence>
<protein>
    <submittedName>
        <fullName evidence="4">Type IV pilus biogenesis/stability protein PilW</fullName>
    </submittedName>
</protein>
<evidence type="ECO:0000313" key="5">
    <source>
        <dbReference type="Proteomes" id="UP000238196"/>
    </source>
</evidence>
<sequence length="252" mass="27636">MRHTAWIGLLIMCLLQGCATTSNPPKPSAKEQREQAVRAAQAYVRLGLGYLQAGRPESAIKPLQRAKELDPNDVEVLNAWAMMYAAQGEQGLAEQTFDQAIARYPADARLHNNYGAYLFSVGKAQQGCAQVKLAAEDPLYTQRAQAFENLGRCALIQGDLAGARDNLNRAVKLSPMSPQTWYALAQVDMKLSDSKQAAIDFSFFNRLVKQGYAKHNPETLALGRRIAEQSGNKSLLEELNAWTQPATPGASE</sequence>
<organism evidence="4 5">
    <name type="scientific">Proteobacteria bacterium 228</name>
    <dbReference type="NCBI Taxonomy" id="2083153"/>
    <lineage>
        <taxon>Bacteria</taxon>
        <taxon>Pseudomonadati</taxon>
        <taxon>Pseudomonadota</taxon>
    </lineage>
</organism>
<dbReference type="PROSITE" id="PS50005">
    <property type="entry name" value="TPR"/>
    <property type="match status" value="2"/>
</dbReference>
<dbReference type="InterPro" id="IPR050498">
    <property type="entry name" value="Ycf3"/>
</dbReference>
<keyword evidence="2 3" id="KW-0802">TPR repeat</keyword>
<accession>A0A2S5KMZ8</accession>
<evidence type="ECO:0000256" key="2">
    <source>
        <dbReference type="ARBA" id="ARBA00022803"/>
    </source>
</evidence>
<dbReference type="PANTHER" id="PTHR44858">
    <property type="entry name" value="TETRATRICOPEPTIDE REPEAT PROTEIN 6"/>
    <property type="match status" value="1"/>
</dbReference>
<dbReference type="AlphaFoldDB" id="A0A2S5KMZ8"/>
<dbReference type="InterPro" id="IPR011990">
    <property type="entry name" value="TPR-like_helical_dom_sf"/>
</dbReference>
<proteinExistence type="predicted"/>
<dbReference type="InterPro" id="IPR019734">
    <property type="entry name" value="TPR_rpt"/>
</dbReference>